<comment type="caution">
    <text evidence="8">The sequence shown here is derived from an EMBL/GenBank/DDBJ whole genome shotgun (WGS) entry which is preliminary data.</text>
</comment>
<keyword evidence="4 7" id="KW-0472">Membrane</keyword>
<dbReference type="Pfam" id="PF02485">
    <property type="entry name" value="Branch"/>
    <property type="match status" value="1"/>
</dbReference>
<accession>A0A830HNR1</accession>
<comment type="subcellular location">
    <subcellularLocation>
        <location evidence="1">Membrane</location>
        <topology evidence="1">Single-pass type II membrane protein</topology>
    </subcellularLocation>
</comment>
<feature type="region of interest" description="Disordered" evidence="6">
    <location>
        <begin position="219"/>
        <end position="297"/>
    </location>
</feature>
<feature type="region of interest" description="Disordered" evidence="6">
    <location>
        <begin position="671"/>
        <end position="697"/>
    </location>
</feature>
<organism evidence="8 9">
    <name type="scientific">Pycnococcus provasolii</name>
    <dbReference type="NCBI Taxonomy" id="41880"/>
    <lineage>
        <taxon>Eukaryota</taxon>
        <taxon>Viridiplantae</taxon>
        <taxon>Chlorophyta</taxon>
        <taxon>Pseudoscourfieldiophyceae</taxon>
        <taxon>Pseudoscourfieldiales</taxon>
        <taxon>Pycnococcaceae</taxon>
        <taxon>Pycnococcus</taxon>
    </lineage>
</organism>
<evidence type="ECO:0000256" key="4">
    <source>
        <dbReference type="ARBA" id="ARBA00023136"/>
    </source>
</evidence>
<dbReference type="InterPro" id="IPR003406">
    <property type="entry name" value="Glyco_trans_14"/>
</dbReference>
<keyword evidence="7" id="KW-1133">Transmembrane helix</keyword>
<evidence type="ECO:0000256" key="1">
    <source>
        <dbReference type="ARBA" id="ARBA00004606"/>
    </source>
</evidence>
<feature type="transmembrane region" description="Helical" evidence="7">
    <location>
        <begin position="20"/>
        <end position="39"/>
    </location>
</feature>
<evidence type="ECO:0000256" key="5">
    <source>
        <dbReference type="ARBA" id="ARBA00023180"/>
    </source>
</evidence>
<feature type="compositionally biased region" description="Low complexity" evidence="6">
    <location>
        <begin position="222"/>
        <end position="241"/>
    </location>
</feature>
<dbReference type="PANTHER" id="PTHR31042:SF145">
    <property type="entry name" value="CORE-2_I-BRANCHING BETA-1,6-N-ACETYLGLUCOSAMINYLTRANSFERASE FAMILY PROTEIN"/>
    <property type="match status" value="1"/>
</dbReference>
<protein>
    <submittedName>
        <fullName evidence="8">Uncharacterized protein</fullName>
    </submittedName>
</protein>
<keyword evidence="9" id="KW-1185">Reference proteome</keyword>
<dbReference type="Proteomes" id="UP000660262">
    <property type="component" value="Unassembled WGS sequence"/>
</dbReference>
<feature type="compositionally biased region" description="Gly residues" evidence="6">
    <location>
        <begin position="360"/>
        <end position="369"/>
    </location>
</feature>
<dbReference type="PANTHER" id="PTHR31042">
    <property type="entry name" value="CORE-2/I-BRANCHING BETA-1,6-N-ACETYLGLUCOSAMINYLTRANSFERASE FAMILY PROTEIN-RELATED"/>
    <property type="match status" value="1"/>
</dbReference>
<name>A0A830HNR1_9CHLO</name>
<feature type="region of interest" description="Disordered" evidence="6">
    <location>
        <begin position="348"/>
        <end position="382"/>
    </location>
</feature>
<evidence type="ECO:0000313" key="9">
    <source>
        <dbReference type="Proteomes" id="UP000660262"/>
    </source>
</evidence>
<evidence type="ECO:0000256" key="3">
    <source>
        <dbReference type="ARBA" id="ARBA00022679"/>
    </source>
</evidence>
<dbReference type="GO" id="GO:0016020">
    <property type="term" value="C:membrane"/>
    <property type="evidence" value="ECO:0007669"/>
    <property type="project" value="UniProtKB-SubCell"/>
</dbReference>
<evidence type="ECO:0000256" key="2">
    <source>
        <dbReference type="ARBA" id="ARBA00022676"/>
    </source>
</evidence>
<proteinExistence type="predicted"/>
<feature type="region of interest" description="Disordered" evidence="6">
    <location>
        <begin position="59"/>
        <end position="93"/>
    </location>
</feature>
<gene>
    <name evidence="8" type="ORF">PPROV_000730500</name>
</gene>
<keyword evidence="2" id="KW-0328">Glycosyltransferase</keyword>
<evidence type="ECO:0000256" key="6">
    <source>
        <dbReference type="SAM" id="MobiDB-lite"/>
    </source>
</evidence>
<evidence type="ECO:0000313" key="8">
    <source>
        <dbReference type="EMBL" id="GHP08568.1"/>
    </source>
</evidence>
<reference evidence="8" key="1">
    <citation type="submission" date="2020-10" db="EMBL/GenBank/DDBJ databases">
        <title>Unveiling of a novel bifunctional photoreceptor, Dualchrome1, isolated from a cosmopolitan green alga.</title>
        <authorList>
            <person name="Suzuki S."/>
            <person name="Kawachi M."/>
        </authorList>
    </citation>
    <scope>NUCLEOTIDE SEQUENCE</scope>
    <source>
        <strain evidence="8">NIES 2893</strain>
    </source>
</reference>
<keyword evidence="7" id="KW-0812">Transmembrane</keyword>
<dbReference type="InterPro" id="IPR044174">
    <property type="entry name" value="BC10-like"/>
</dbReference>
<dbReference type="AlphaFoldDB" id="A0A830HNR1"/>
<evidence type="ECO:0000256" key="7">
    <source>
        <dbReference type="SAM" id="Phobius"/>
    </source>
</evidence>
<dbReference type="EMBL" id="BNJQ01000021">
    <property type="protein sequence ID" value="GHP08568.1"/>
    <property type="molecule type" value="Genomic_DNA"/>
</dbReference>
<keyword evidence="5" id="KW-0325">Glycoprotein</keyword>
<dbReference type="GO" id="GO:0016757">
    <property type="term" value="F:glycosyltransferase activity"/>
    <property type="evidence" value="ECO:0007669"/>
    <property type="project" value="UniProtKB-KW"/>
</dbReference>
<sequence>MPSPGKGSARSIRLYSCTRIAILITLMVIFALIVTLLGYQNALIIHLFSSIDRMEERSRGESIMAKEGGGRKSGGGTGVRNRRDSTAATQRQPLQYDTNGRVYEWYRELRKKNAEIVVDYDGEAYAQSLKDALIMLWRRRRHQKGEVYDEKETSSMIANNNYAGDASSMFYRAVMLRAAHDPSLILRAAADNNDAFSQKSSPTTTTTFSQVPPRWILRSSEVHSSSSSSAPLDVEANTTTTEEVEMQQTRMRDIDEQEVTLPAPLNTSMSRADIVGSSSRSGSDEEGTTPSHDDLLRLPQPPKIAFLFLSRGPMPLEELWQLFFTDVSPEYYSIHMHVTDGFQYTKTGGEGLNAKEEDGGPGGGRGGSGSSSSSQQQSHVKEASTTTVNIFLGKEISARALVAWGTISLIDAERNLIRSALKDPRNQRFVLASESCAPLRPFSAVYHYLMSSSKSFMESFLVDIPGRYDPMMAPTINRTQFRKGGQWFALRRDHAHLVANEQKVYDEFAQHCIWDWGLGRMCAADETYIQTTLAIYGREMELEPRGVTFTEWYPPRRVHPKAFVVQEAARPLLHDLMSRRSIWSPSVEPAKRRNAPRPPEIESKIAAMGTWWDGGGEGRLLDGERRGSEILGGGQLRDEEHVVCRNEGLETPSGLSASITWGPDGIAPLENPPEALSENSKNYRKRTQIESSPPSPPPASMCWLFARKFTYKSGQRLLRYAHRLGIGDVERACGKVPLSAEAAATAAATTNVGDENTPIRSSDACLLMAWLQEPLVVEVD</sequence>
<keyword evidence="3" id="KW-0808">Transferase</keyword>
<dbReference type="OrthoDB" id="191334at2759"/>